<protein>
    <submittedName>
        <fullName evidence="4">CLUMA_CG009904, isoform A</fullName>
    </submittedName>
</protein>
<dbReference type="AlphaFoldDB" id="A0A1J1IB68"/>
<sequence>MYKETNNSFNHSVFKLTNTSPQIYFAERQSPKHKKRQIPQANRSSKKSKLFYDEFSDVEHKHYTQKTYDDKSYTPERPMSVKDENMKEENDFLSPHTPDLEDYQNKVLELISNDIRAESQSKTSGELNRINECPENFESRNNFSPLTNSSSFDSSKVYDHRQIKTKDKTFSSNVGKFSSTPSEETSTQSSENETTKLLVATLLKSVKLVERKCQRDLKRKQKEYRKNQIISEVQKLRLELNNNLDDNLETRFRQLDARLSDGLLSKKSNFYKKMKKRRKNFSMLSTVNEIIIKKGISAIPNNSLPSPPIGNPPKHIPQPRIKINPPDLYIYLNVNMEPMIELVIPDNITMADHHTPHHAYKGKLVEQKIKRLTVLKETEQKHYIKNSPSFRHLQSEPSRVKMLSQLFEEHSRTHATVLANKFVSKSQPSSPTSYESPKARSSLGNSPAKSSSKLDRIINELLQKELSYLQALERGIQYYVRVIKAGNPGVPEILKNQTFRLFGNIEEIYKLHKNSVYPRLLIANGNARQIAETLNCFITNDLFYCYIIYAINQKTAEQLISSHYNFFEDLRSTSDDFLGIHSFVIQPIQKLPRYKMFLDEIIKELMRQEMTAINKEILAICCVAEKNVQRLLVRLNEALSINDIIETHEFSATVQVKVMSAISHDYGVDCNDMAPVMLIVPKNSSHFQFRVPFNVFSLGKFIKCSTFKAIEDFLNRKFTSKVFIFEKCFLYTKVINNNVLGYRNHFFFGASFSFVRDDRDKFKIGGVSKKHDVTFSSDNIESIAEIKKIIDQLHNPRRSGDSAFVEGSELMISEDQDILTTDDDNDEDEEWVVTESQANFEDICDLAIQNDPYRQEDKKDFRMF</sequence>
<feature type="compositionally biased region" description="Low complexity" evidence="2">
    <location>
        <begin position="178"/>
        <end position="192"/>
    </location>
</feature>
<dbReference type="PROSITE" id="PS50010">
    <property type="entry name" value="DH_2"/>
    <property type="match status" value="1"/>
</dbReference>
<name>A0A1J1IB68_9DIPT</name>
<reference evidence="4 5" key="1">
    <citation type="submission" date="2015-04" db="EMBL/GenBank/DDBJ databases">
        <authorList>
            <person name="Syromyatnikov M.Y."/>
            <person name="Popov V.N."/>
        </authorList>
    </citation>
    <scope>NUCLEOTIDE SEQUENCE [LARGE SCALE GENOMIC DNA]</scope>
</reference>
<feature type="domain" description="DH" evidence="3">
    <location>
        <begin position="453"/>
        <end position="638"/>
    </location>
</feature>
<dbReference type="Pfam" id="PF00621">
    <property type="entry name" value="RhoGEF"/>
    <property type="match status" value="1"/>
</dbReference>
<dbReference type="OrthoDB" id="6152532at2759"/>
<feature type="region of interest" description="Disordered" evidence="2">
    <location>
        <begin position="119"/>
        <end position="192"/>
    </location>
</feature>
<feature type="compositionally biased region" description="Polar residues" evidence="2">
    <location>
        <begin position="424"/>
        <end position="435"/>
    </location>
</feature>
<evidence type="ECO:0000259" key="3">
    <source>
        <dbReference type="PROSITE" id="PS50010"/>
    </source>
</evidence>
<dbReference type="SUPFAM" id="SSF48065">
    <property type="entry name" value="DBL homology domain (DH-domain)"/>
    <property type="match status" value="1"/>
</dbReference>
<dbReference type="GO" id="GO:0005085">
    <property type="term" value="F:guanyl-nucleotide exchange factor activity"/>
    <property type="evidence" value="ECO:0007669"/>
    <property type="project" value="UniProtKB-KW"/>
</dbReference>
<keyword evidence="1" id="KW-0344">Guanine-nucleotide releasing factor</keyword>
<organism evidence="4 5">
    <name type="scientific">Clunio marinus</name>
    <dbReference type="NCBI Taxonomy" id="568069"/>
    <lineage>
        <taxon>Eukaryota</taxon>
        <taxon>Metazoa</taxon>
        <taxon>Ecdysozoa</taxon>
        <taxon>Arthropoda</taxon>
        <taxon>Hexapoda</taxon>
        <taxon>Insecta</taxon>
        <taxon>Pterygota</taxon>
        <taxon>Neoptera</taxon>
        <taxon>Endopterygota</taxon>
        <taxon>Diptera</taxon>
        <taxon>Nematocera</taxon>
        <taxon>Chironomoidea</taxon>
        <taxon>Chironomidae</taxon>
        <taxon>Clunio</taxon>
    </lineage>
</organism>
<dbReference type="EMBL" id="CVRI01000044">
    <property type="protein sequence ID" value="CRK96804.1"/>
    <property type="molecule type" value="Genomic_DNA"/>
</dbReference>
<dbReference type="InterPro" id="IPR035899">
    <property type="entry name" value="DBL_dom_sf"/>
</dbReference>
<evidence type="ECO:0000256" key="1">
    <source>
        <dbReference type="ARBA" id="ARBA00022658"/>
    </source>
</evidence>
<proteinExistence type="predicted"/>
<dbReference type="InterPro" id="IPR000219">
    <property type="entry name" value="DH_dom"/>
</dbReference>
<dbReference type="GO" id="GO:0005737">
    <property type="term" value="C:cytoplasm"/>
    <property type="evidence" value="ECO:0007669"/>
    <property type="project" value="TreeGrafter"/>
</dbReference>
<dbReference type="Proteomes" id="UP000183832">
    <property type="component" value="Unassembled WGS sequence"/>
</dbReference>
<evidence type="ECO:0000313" key="5">
    <source>
        <dbReference type="Proteomes" id="UP000183832"/>
    </source>
</evidence>
<dbReference type="InterPro" id="IPR051336">
    <property type="entry name" value="RhoGEF_Guanine_NuclExch_SF"/>
</dbReference>
<accession>A0A1J1IB68</accession>
<keyword evidence="5" id="KW-1185">Reference proteome</keyword>
<evidence type="ECO:0000256" key="2">
    <source>
        <dbReference type="SAM" id="MobiDB-lite"/>
    </source>
</evidence>
<feature type="compositionally biased region" description="Polar residues" evidence="2">
    <location>
        <begin position="139"/>
        <end position="154"/>
    </location>
</feature>
<evidence type="ECO:0000313" key="4">
    <source>
        <dbReference type="EMBL" id="CRK96804.1"/>
    </source>
</evidence>
<dbReference type="PANTHER" id="PTHR22826:SF209">
    <property type="entry name" value="DH DOMAIN-CONTAINING PROTEIN"/>
    <property type="match status" value="1"/>
</dbReference>
<feature type="region of interest" description="Disordered" evidence="2">
    <location>
        <begin position="424"/>
        <end position="450"/>
    </location>
</feature>
<dbReference type="SMART" id="SM00325">
    <property type="entry name" value="RhoGEF"/>
    <property type="match status" value="1"/>
</dbReference>
<gene>
    <name evidence="4" type="primary">similar to Kalirin</name>
    <name evidence="4" type="ORF">CLUMA_CG009904</name>
</gene>
<feature type="compositionally biased region" description="Basic and acidic residues" evidence="2">
    <location>
        <begin position="156"/>
        <end position="169"/>
    </location>
</feature>
<dbReference type="Gene3D" id="1.20.900.10">
    <property type="entry name" value="Dbl homology (DH) domain"/>
    <property type="match status" value="1"/>
</dbReference>
<dbReference type="STRING" id="568069.A0A1J1IB68"/>
<dbReference type="PANTHER" id="PTHR22826">
    <property type="entry name" value="RHO GUANINE EXCHANGE FACTOR-RELATED"/>
    <property type="match status" value="1"/>
</dbReference>